<dbReference type="AlphaFoldDB" id="A0A9N9L6S8"/>
<dbReference type="PANTHER" id="PTHR15715">
    <property type="entry name" value="CENTROSOMAL PROTEIN OF 170 KDA"/>
    <property type="match status" value="1"/>
</dbReference>
<evidence type="ECO:0000256" key="3">
    <source>
        <dbReference type="SAM" id="Phobius"/>
    </source>
</evidence>
<name>A0A9N9L6S8_9HELO</name>
<keyword evidence="3" id="KW-0472">Membrane</keyword>
<dbReference type="Pfam" id="PF00498">
    <property type="entry name" value="FHA"/>
    <property type="match status" value="1"/>
</dbReference>
<dbReference type="Proteomes" id="UP000696280">
    <property type="component" value="Unassembled WGS sequence"/>
</dbReference>
<feature type="coiled-coil region" evidence="1">
    <location>
        <begin position="514"/>
        <end position="555"/>
    </location>
</feature>
<keyword evidence="3" id="KW-1133">Transmembrane helix</keyword>
<evidence type="ECO:0000313" key="6">
    <source>
        <dbReference type="Proteomes" id="UP000696280"/>
    </source>
</evidence>
<dbReference type="GO" id="GO:0005737">
    <property type="term" value="C:cytoplasm"/>
    <property type="evidence" value="ECO:0007669"/>
    <property type="project" value="TreeGrafter"/>
</dbReference>
<dbReference type="PANTHER" id="PTHR15715:SF46">
    <property type="entry name" value="TO VACUOLE TARGETING VPS64, PUTATIVE (AFU_ORTHOLOGUE AFUA_2G02420)-RELATED"/>
    <property type="match status" value="1"/>
</dbReference>
<protein>
    <recommendedName>
        <fullName evidence="4">FHA domain-containing protein</fullName>
    </recommendedName>
</protein>
<feature type="compositionally biased region" description="Basic and acidic residues" evidence="2">
    <location>
        <begin position="559"/>
        <end position="570"/>
    </location>
</feature>
<evidence type="ECO:0000313" key="5">
    <source>
        <dbReference type="EMBL" id="CAG8958577.1"/>
    </source>
</evidence>
<evidence type="ECO:0000259" key="4">
    <source>
        <dbReference type="PROSITE" id="PS50006"/>
    </source>
</evidence>
<dbReference type="InterPro" id="IPR051176">
    <property type="entry name" value="Cent_Immune-Sig_Mod"/>
</dbReference>
<dbReference type="Gene3D" id="2.60.200.20">
    <property type="match status" value="1"/>
</dbReference>
<keyword evidence="1" id="KW-0175">Coiled coil</keyword>
<feature type="compositionally biased region" description="Polar residues" evidence="2">
    <location>
        <begin position="76"/>
        <end position="96"/>
    </location>
</feature>
<sequence>MTAVANPPSFPSTNRSPWGASVGQGGLNSMNNMNAMSSEEVARMFMPRKSAQRANSSSSISSNSSASSSSSTSTIGQSTPSTNGVPMTAGDNSMGTAVTRKKPQRAGPWPTSKAEAISGVSTARPQSLLFTNGLSAASSMTSIHQTAPILPSQHILQNPSQQSNGARPAAQSTGEGNPVLYLLAMNGTFERKTISVPYYPDSLRIGRQTNAKTIPTPTNGFFDSKVLSRQHAEIWADRGGKVWIRDVKSSNGTFVNGARLSAENRDSEPHELATQDHLELGIDIVSEDQKTVVHHKVAAKVEHAGFLGATNNVLEMNFGDLDPANGAMMVPSQGSIQMRGRSSSQGSVGSNGRMGPPVSVAGSQMSAISQQRPMNFWLTPVTTEQIVKRLTHEMRVARSQANDLGRADNFLGTLVTKHDVKEAEKQAILEPTKTQQSNGGSLPFRDAKPRFSDPPAPPPQQPLPEKPDVTRSHGFEPTSPSLKRTNTERPRSVPNVSPIRHEPSSQIISLIEALASAKKEIDTQNARVRDLEEMLLKERQARELAEDLAKRLESKSEIKFNGHSQTEESSKIQYSLDSGNETPVEEKPGSKSLPNGKVVDPNAISESTRLLEKRLESMLGDMQAMKEQMDAFKVRAETAELERDADRKTLSEMVQKIRADEASGLSALKESASSSPGNTVPAALLNGKHGEATHLSQFLQKSIMTNGHTVSAENNSKLNKAVVSTLSRPPGDPMIYHTTPYVSMIGVVLLGMGLMAYMNGWQPPKVER</sequence>
<dbReference type="FunFam" id="2.60.200.20:FF:000127">
    <property type="entry name" value="Uncharacterized protein C3H7.13"/>
    <property type="match status" value="1"/>
</dbReference>
<evidence type="ECO:0000256" key="2">
    <source>
        <dbReference type="SAM" id="MobiDB-lite"/>
    </source>
</evidence>
<comment type="caution">
    <text evidence="5">The sequence shown here is derived from an EMBL/GenBank/DDBJ whole genome shotgun (WGS) entry which is preliminary data.</text>
</comment>
<feature type="region of interest" description="Disordered" evidence="2">
    <location>
        <begin position="1"/>
        <end position="112"/>
    </location>
</feature>
<dbReference type="CDD" id="cd22679">
    <property type="entry name" value="FHA_SLMAP"/>
    <property type="match status" value="1"/>
</dbReference>
<evidence type="ECO:0000256" key="1">
    <source>
        <dbReference type="SAM" id="Coils"/>
    </source>
</evidence>
<feature type="compositionally biased region" description="Basic and acidic residues" evidence="2">
    <location>
        <begin position="465"/>
        <end position="474"/>
    </location>
</feature>
<dbReference type="SMART" id="SM00240">
    <property type="entry name" value="FHA"/>
    <property type="match status" value="1"/>
</dbReference>
<dbReference type="InterPro" id="IPR000253">
    <property type="entry name" value="FHA_dom"/>
</dbReference>
<feature type="compositionally biased region" description="Polar residues" evidence="2">
    <location>
        <begin position="571"/>
        <end position="581"/>
    </location>
</feature>
<feature type="compositionally biased region" description="Low complexity" evidence="2">
    <location>
        <begin position="54"/>
        <end position="75"/>
    </location>
</feature>
<feature type="domain" description="FHA" evidence="4">
    <location>
        <begin position="203"/>
        <end position="260"/>
    </location>
</feature>
<gene>
    <name evidence="5" type="ORF">HYFRA_00009894</name>
</gene>
<dbReference type="InterPro" id="IPR008984">
    <property type="entry name" value="SMAD_FHA_dom_sf"/>
</dbReference>
<feature type="transmembrane region" description="Helical" evidence="3">
    <location>
        <begin position="741"/>
        <end position="758"/>
    </location>
</feature>
<dbReference type="PROSITE" id="PS50006">
    <property type="entry name" value="FHA_DOMAIN"/>
    <property type="match status" value="1"/>
</dbReference>
<keyword evidence="3" id="KW-0812">Transmembrane</keyword>
<accession>A0A9N9L6S8</accession>
<dbReference type="OrthoDB" id="687730at2759"/>
<reference evidence="5" key="1">
    <citation type="submission" date="2021-07" db="EMBL/GenBank/DDBJ databases">
        <authorList>
            <person name="Durling M."/>
        </authorList>
    </citation>
    <scope>NUCLEOTIDE SEQUENCE</scope>
</reference>
<keyword evidence="6" id="KW-1185">Reference proteome</keyword>
<feature type="compositionally biased region" description="Pro residues" evidence="2">
    <location>
        <begin position="452"/>
        <end position="464"/>
    </location>
</feature>
<dbReference type="SUPFAM" id="SSF49879">
    <property type="entry name" value="SMAD/FHA domain"/>
    <property type="match status" value="1"/>
</dbReference>
<dbReference type="EMBL" id="CAJVRL010000083">
    <property type="protein sequence ID" value="CAG8958577.1"/>
    <property type="molecule type" value="Genomic_DNA"/>
</dbReference>
<feature type="region of interest" description="Disordered" evidence="2">
    <location>
        <begin position="425"/>
        <end position="501"/>
    </location>
</feature>
<organism evidence="5 6">
    <name type="scientific">Hymenoscyphus fraxineus</name>
    <dbReference type="NCBI Taxonomy" id="746836"/>
    <lineage>
        <taxon>Eukaryota</taxon>
        <taxon>Fungi</taxon>
        <taxon>Dikarya</taxon>
        <taxon>Ascomycota</taxon>
        <taxon>Pezizomycotina</taxon>
        <taxon>Leotiomycetes</taxon>
        <taxon>Helotiales</taxon>
        <taxon>Helotiaceae</taxon>
        <taxon>Hymenoscyphus</taxon>
    </lineage>
</organism>
<feature type="compositionally biased region" description="Low complexity" evidence="2">
    <location>
        <begin position="28"/>
        <end position="38"/>
    </location>
</feature>
<feature type="region of interest" description="Disordered" evidence="2">
    <location>
        <begin position="559"/>
        <end position="601"/>
    </location>
</feature>
<proteinExistence type="predicted"/>